<dbReference type="Pfam" id="PF00213">
    <property type="entry name" value="OSCP"/>
    <property type="match status" value="1"/>
</dbReference>
<evidence type="ECO:0000256" key="4">
    <source>
        <dbReference type="ARBA" id="ARBA00023065"/>
    </source>
</evidence>
<dbReference type="NCBIfam" id="NF004406">
    <property type="entry name" value="PRK05758.3-2"/>
    <property type="match status" value="1"/>
</dbReference>
<dbReference type="Proteomes" id="UP000248021">
    <property type="component" value="Unassembled WGS sequence"/>
</dbReference>
<dbReference type="PANTHER" id="PTHR11910">
    <property type="entry name" value="ATP SYNTHASE DELTA CHAIN"/>
    <property type="match status" value="1"/>
</dbReference>
<dbReference type="InterPro" id="IPR000711">
    <property type="entry name" value="ATPase_OSCP/dsu"/>
</dbReference>
<keyword evidence="8" id="KW-1003">Cell membrane</keyword>
<dbReference type="SUPFAM" id="SSF47928">
    <property type="entry name" value="N-terminal domain of the delta subunit of the F1F0-ATP synthase"/>
    <property type="match status" value="1"/>
</dbReference>
<evidence type="ECO:0000256" key="3">
    <source>
        <dbReference type="ARBA" id="ARBA00022781"/>
    </source>
</evidence>
<evidence type="ECO:0000256" key="6">
    <source>
        <dbReference type="ARBA" id="ARBA00023196"/>
    </source>
</evidence>
<keyword evidence="7 8" id="KW-0066">ATP synthesis</keyword>
<dbReference type="GO" id="GO:0046933">
    <property type="term" value="F:proton-transporting ATP synthase activity, rotational mechanism"/>
    <property type="evidence" value="ECO:0007669"/>
    <property type="project" value="UniProtKB-UniRule"/>
</dbReference>
<dbReference type="PROSITE" id="PS00389">
    <property type="entry name" value="ATPASE_DELTA"/>
    <property type="match status" value="1"/>
</dbReference>
<name>A0A2V3U7H5_9HYPH</name>
<evidence type="ECO:0000313" key="9">
    <source>
        <dbReference type="EMBL" id="PXW59025.1"/>
    </source>
</evidence>
<dbReference type="EMBL" id="QJJK01000005">
    <property type="protein sequence ID" value="PXW59025.1"/>
    <property type="molecule type" value="Genomic_DNA"/>
</dbReference>
<keyword evidence="10" id="KW-1185">Reference proteome</keyword>
<dbReference type="InterPro" id="IPR020781">
    <property type="entry name" value="ATPase_OSCP/d_CS"/>
</dbReference>
<comment type="subcellular location">
    <subcellularLocation>
        <location evidence="8">Cell membrane</location>
        <topology evidence="8">Peripheral membrane protein</topology>
    </subcellularLocation>
    <subcellularLocation>
        <location evidence="1">Membrane</location>
    </subcellularLocation>
</comment>
<evidence type="ECO:0000313" key="10">
    <source>
        <dbReference type="Proteomes" id="UP000248021"/>
    </source>
</evidence>
<dbReference type="AlphaFoldDB" id="A0A2V3U7H5"/>
<sequence length="180" mass="18879">MVSGVAERYAKALLDLAEDAKAVDTVGADLDRFSGLIAESPDLARLVRSPVFSAEEQEKAVTAILAKAGIGGLTANFIRLVASKRRLFALPGMIEGYKSLVADKKGIVRAEVTLAEQPSPKMLADIEAALKDVAGGSIALNVKVNPAIIGGLIVKLGSRMIDASLRSKLNSIRLALKEVG</sequence>
<keyword evidence="6 8" id="KW-0139">CF(1)</keyword>
<dbReference type="HAMAP" id="MF_01416">
    <property type="entry name" value="ATP_synth_delta_bact"/>
    <property type="match status" value="1"/>
</dbReference>
<keyword evidence="5 8" id="KW-0472">Membrane</keyword>
<dbReference type="InterPro" id="IPR026015">
    <property type="entry name" value="ATP_synth_OSCP/delta_N_sf"/>
</dbReference>
<protein>
    <recommendedName>
        <fullName evidence="8">ATP synthase subunit delta</fullName>
    </recommendedName>
    <alternativeName>
        <fullName evidence="8">ATP synthase F(1) sector subunit delta</fullName>
    </alternativeName>
    <alternativeName>
        <fullName evidence="8">F-type ATPase subunit delta</fullName>
        <shortName evidence="8">F-ATPase subunit delta</shortName>
    </alternativeName>
</protein>
<comment type="function">
    <text evidence="8">This protein is part of the stalk that links CF(0) to CF(1). It either transmits conformational changes from CF(0) to CF(1) or is implicated in proton conduction.</text>
</comment>
<keyword evidence="4 8" id="KW-0406">Ion transport</keyword>
<proteinExistence type="inferred from homology"/>
<dbReference type="PRINTS" id="PR00125">
    <property type="entry name" value="ATPASEDELTA"/>
</dbReference>
<evidence type="ECO:0000256" key="8">
    <source>
        <dbReference type="HAMAP-Rule" id="MF_01416"/>
    </source>
</evidence>
<comment type="function">
    <text evidence="8">F(1)F(0) ATP synthase produces ATP from ADP in the presence of a proton or sodium gradient. F-type ATPases consist of two structural domains, F(1) containing the extramembraneous catalytic core and F(0) containing the membrane proton channel, linked together by a central stalk and a peripheral stalk. During catalysis, ATP synthesis in the catalytic domain of F(1) is coupled via a rotary mechanism of the central stalk subunits to proton translocation.</text>
</comment>
<dbReference type="NCBIfam" id="TIGR01145">
    <property type="entry name" value="ATP_synt_delta"/>
    <property type="match status" value="1"/>
</dbReference>
<accession>A0A2V3U7H5</accession>
<reference evidence="9 10" key="1">
    <citation type="submission" date="2018-05" db="EMBL/GenBank/DDBJ databases">
        <title>Genomic Encyclopedia of Type Strains, Phase IV (KMG-IV): sequencing the most valuable type-strain genomes for metagenomic binning, comparative biology and taxonomic classification.</title>
        <authorList>
            <person name="Goeker M."/>
        </authorList>
    </citation>
    <scope>NUCLEOTIDE SEQUENCE [LARGE SCALE GENOMIC DNA]</scope>
    <source>
        <strain evidence="9 10">DSM 6462</strain>
    </source>
</reference>
<evidence type="ECO:0000256" key="1">
    <source>
        <dbReference type="ARBA" id="ARBA00004370"/>
    </source>
</evidence>
<dbReference type="GO" id="GO:0005886">
    <property type="term" value="C:plasma membrane"/>
    <property type="evidence" value="ECO:0007669"/>
    <property type="project" value="UniProtKB-SubCell"/>
</dbReference>
<evidence type="ECO:0000256" key="7">
    <source>
        <dbReference type="ARBA" id="ARBA00023310"/>
    </source>
</evidence>
<keyword evidence="3 8" id="KW-0375">Hydrogen ion transport</keyword>
<dbReference type="Gene3D" id="1.10.520.20">
    <property type="entry name" value="N-terminal domain of the delta subunit of the F1F0-ATP synthase"/>
    <property type="match status" value="1"/>
</dbReference>
<gene>
    <name evidence="8" type="primary">atpH</name>
    <name evidence="9" type="ORF">C7450_105374</name>
</gene>
<comment type="similarity">
    <text evidence="8">Belongs to the ATPase delta chain family.</text>
</comment>
<dbReference type="GO" id="GO:0045259">
    <property type="term" value="C:proton-transporting ATP synthase complex"/>
    <property type="evidence" value="ECO:0007669"/>
    <property type="project" value="UniProtKB-KW"/>
</dbReference>
<evidence type="ECO:0000256" key="2">
    <source>
        <dbReference type="ARBA" id="ARBA00022448"/>
    </source>
</evidence>
<keyword evidence="2 8" id="KW-0813">Transport</keyword>
<evidence type="ECO:0000256" key="5">
    <source>
        <dbReference type="ARBA" id="ARBA00023136"/>
    </source>
</evidence>
<comment type="caution">
    <text evidence="9">The sequence shown here is derived from an EMBL/GenBank/DDBJ whole genome shotgun (WGS) entry which is preliminary data.</text>
</comment>
<organism evidence="9 10">
    <name type="scientific">Chelatococcus asaccharovorans</name>
    <dbReference type="NCBI Taxonomy" id="28210"/>
    <lineage>
        <taxon>Bacteria</taxon>
        <taxon>Pseudomonadati</taxon>
        <taxon>Pseudomonadota</taxon>
        <taxon>Alphaproteobacteria</taxon>
        <taxon>Hyphomicrobiales</taxon>
        <taxon>Chelatococcaceae</taxon>
        <taxon>Chelatococcus</taxon>
    </lineage>
</organism>